<reference evidence="3" key="2">
    <citation type="submission" date="2002-05" db="EMBL/GenBank/DDBJ databases">
        <title>Oryza sativa nipponbare(GA3) genomic DNA, chromosome 2, BAC clone:OJ1003_F04.</title>
        <authorList>
            <person name="Sasaki T."/>
            <person name="Matsumoto T."/>
            <person name="Katayose Y."/>
        </authorList>
    </citation>
    <scope>NUCLEOTIDE SEQUENCE</scope>
</reference>
<protein>
    <submittedName>
        <fullName evidence="3">Uncharacterized protein</fullName>
    </submittedName>
</protein>
<dbReference type="AlphaFoldDB" id="Q6K665"/>
<evidence type="ECO:0000256" key="1">
    <source>
        <dbReference type="SAM" id="MobiDB-lite"/>
    </source>
</evidence>
<evidence type="ECO:0000313" key="4">
    <source>
        <dbReference type="Proteomes" id="UP000000763"/>
    </source>
</evidence>
<reference evidence="4" key="3">
    <citation type="journal article" date="2005" name="Nature">
        <title>The map-based sequence of the rice genome.</title>
        <authorList>
            <consortium name="International rice genome sequencing project (IRGSP)"/>
            <person name="Matsumoto T."/>
            <person name="Wu J."/>
            <person name="Kanamori H."/>
            <person name="Katayose Y."/>
            <person name="Fujisawa M."/>
            <person name="Namiki N."/>
            <person name="Mizuno H."/>
            <person name="Yamamoto K."/>
            <person name="Antonio B.A."/>
            <person name="Baba T."/>
            <person name="Sakata K."/>
            <person name="Nagamura Y."/>
            <person name="Aoki H."/>
            <person name="Arikawa K."/>
            <person name="Arita K."/>
            <person name="Bito T."/>
            <person name="Chiden Y."/>
            <person name="Fujitsuka N."/>
            <person name="Fukunaka R."/>
            <person name="Hamada M."/>
            <person name="Harada C."/>
            <person name="Hayashi A."/>
            <person name="Hijishita S."/>
            <person name="Honda M."/>
            <person name="Hosokawa S."/>
            <person name="Ichikawa Y."/>
            <person name="Idonuma A."/>
            <person name="Iijima M."/>
            <person name="Ikeda M."/>
            <person name="Ikeno M."/>
            <person name="Ito K."/>
            <person name="Ito S."/>
            <person name="Ito T."/>
            <person name="Ito Y."/>
            <person name="Ito Y."/>
            <person name="Iwabuchi A."/>
            <person name="Kamiya K."/>
            <person name="Karasawa W."/>
            <person name="Kurita K."/>
            <person name="Katagiri S."/>
            <person name="Kikuta A."/>
            <person name="Kobayashi H."/>
            <person name="Kobayashi N."/>
            <person name="Machita K."/>
            <person name="Maehara T."/>
            <person name="Masukawa M."/>
            <person name="Mizubayashi T."/>
            <person name="Mukai Y."/>
            <person name="Nagasaki H."/>
            <person name="Nagata Y."/>
            <person name="Naito S."/>
            <person name="Nakashima M."/>
            <person name="Nakama Y."/>
            <person name="Nakamichi Y."/>
            <person name="Nakamura M."/>
            <person name="Meguro A."/>
            <person name="Negishi M."/>
            <person name="Ohta I."/>
            <person name="Ohta T."/>
            <person name="Okamoto M."/>
            <person name="Ono N."/>
            <person name="Saji S."/>
            <person name="Sakaguchi M."/>
            <person name="Sakai K."/>
            <person name="Shibata M."/>
            <person name="Shimokawa T."/>
            <person name="Song J."/>
            <person name="Takazaki Y."/>
            <person name="Terasawa K."/>
            <person name="Tsugane M."/>
            <person name="Tsuji K."/>
            <person name="Ueda S."/>
            <person name="Waki K."/>
            <person name="Yamagata H."/>
            <person name="Yamamoto M."/>
            <person name="Yamamoto S."/>
            <person name="Yamane H."/>
            <person name="Yoshiki S."/>
            <person name="Yoshihara R."/>
            <person name="Yukawa K."/>
            <person name="Zhong H."/>
            <person name="Yano M."/>
            <person name="Yuan Q."/>
            <person name="Ouyang S."/>
            <person name="Liu J."/>
            <person name="Jones K.M."/>
            <person name="Gansberger K."/>
            <person name="Moffat K."/>
            <person name="Hill J."/>
            <person name="Bera J."/>
            <person name="Fadrosh D."/>
            <person name="Jin S."/>
            <person name="Johri S."/>
            <person name="Kim M."/>
            <person name="Overton L."/>
            <person name="Reardon M."/>
            <person name="Tsitrin T."/>
            <person name="Vuong H."/>
            <person name="Weaver B."/>
            <person name="Ciecko A."/>
            <person name="Tallon L."/>
            <person name="Jackson J."/>
            <person name="Pai G."/>
            <person name="Aken S.V."/>
            <person name="Utterback T."/>
            <person name="Reidmuller S."/>
            <person name="Feldblyum T."/>
            <person name="Hsiao J."/>
            <person name="Zismann V."/>
            <person name="Iobst S."/>
            <person name="de Vazeille A.R."/>
            <person name="Buell C.R."/>
            <person name="Ying K."/>
            <person name="Li Y."/>
            <person name="Lu T."/>
            <person name="Huang Y."/>
            <person name="Zhao Q."/>
            <person name="Feng Q."/>
            <person name="Zhang L."/>
            <person name="Zhu J."/>
            <person name="Weng Q."/>
            <person name="Mu J."/>
            <person name="Lu Y."/>
            <person name="Fan D."/>
            <person name="Liu Y."/>
            <person name="Guan J."/>
            <person name="Zhang Y."/>
            <person name="Yu S."/>
            <person name="Liu X."/>
            <person name="Zhang Y."/>
            <person name="Hong G."/>
            <person name="Han B."/>
            <person name="Choisne N."/>
            <person name="Demange N."/>
            <person name="Orjeda G."/>
            <person name="Samain S."/>
            <person name="Cattolico L."/>
            <person name="Pelletier E."/>
            <person name="Couloux A."/>
            <person name="Segurens B."/>
            <person name="Wincker P."/>
            <person name="D'Hont A."/>
            <person name="Scarpelli C."/>
            <person name="Weissenbach J."/>
            <person name="Salanoubat M."/>
            <person name="Quetier F."/>
            <person name="Yu Y."/>
            <person name="Kim H.R."/>
            <person name="Rambo T."/>
            <person name="Currie J."/>
            <person name="Collura K."/>
            <person name="Luo M."/>
            <person name="Yang T."/>
            <person name="Ammiraju J.S.S."/>
            <person name="Engler F."/>
            <person name="Soderlund C."/>
            <person name="Wing R.A."/>
            <person name="Palmer L.E."/>
            <person name="de la Bastide M."/>
            <person name="Spiegel L."/>
            <person name="Nascimento L."/>
            <person name="Zutavern T."/>
            <person name="O'Shaughnessy A."/>
            <person name="Dike S."/>
            <person name="Dedhia N."/>
            <person name="Preston R."/>
            <person name="Balija V."/>
            <person name="McCombie W.R."/>
            <person name="Chow T."/>
            <person name="Chen H."/>
            <person name="Chung M."/>
            <person name="Chen C."/>
            <person name="Shaw J."/>
            <person name="Wu H."/>
            <person name="Hsiao K."/>
            <person name="Chao Y."/>
            <person name="Chu M."/>
            <person name="Cheng C."/>
            <person name="Hour A."/>
            <person name="Lee P."/>
            <person name="Lin S."/>
            <person name="Lin Y."/>
            <person name="Liou J."/>
            <person name="Liu S."/>
            <person name="Hsing Y."/>
            <person name="Raghuvanshi S."/>
            <person name="Mohanty A."/>
            <person name="Bharti A.K."/>
            <person name="Gaur A."/>
            <person name="Gupta V."/>
            <person name="Kumar D."/>
            <person name="Ravi V."/>
            <person name="Vij S."/>
            <person name="Kapur A."/>
            <person name="Khurana P."/>
            <person name="Khurana P."/>
            <person name="Khurana J.P."/>
            <person name="Tyagi A.K."/>
            <person name="Gaikwad K."/>
            <person name="Singh A."/>
            <person name="Dalal V."/>
            <person name="Srivastava S."/>
            <person name="Dixit A."/>
            <person name="Pal A.K."/>
            <person name="Ghazi I.A."/>
            <person name="Yadav M."/>
            <person name="Pandit A."/>
            <person name="Bhargava A."/>
            <person name="Sureshbabu K."/>
            <person name="Batra K."/>
            <person name="Sharma T.R."/>
            <person name="Mohapatra T."/>
            <person name="Singh N.K."/>
            <person name="Messing J."/>
            <person name="Nelson A.B."/>
            <person name="Fuks G."/>
            <person name="Kavchok S."/>
            <person name="Keizer G."/>
            <person name="Linton E."/>
            <person name="Llaca V."/>
            <person name="Song R."/>
            <person name="Tanyolac B."/>
            <person name="Young S."/>
            <person name="Ho-Il K."/>
            <person name="Hahn J.H."/>
            <person name="Sangsakoo G."/>
            <person name="Vanavichit A."/>
            <person name="de Mattos Luiz.A.T."/>
            <person name="Zimmer P.D."/>
            <person name="Malone G."/>
            <person name="Dellagostin O."/>
            <person name="de Oliveira A.C."/>
            <person name="Bevan M."/>
            <person name="Bancroft I."/>
            <person name="Minx P."/>
            <person name="Cordum H."/>
            <person name="Wilson R."/>
            <person name="Cheng Z."/>
            <person name="Jin W."/>
            <person name="Jiang J."/>
            <person name="Leong S.A."/>
            <person name="Iwama H."/>
            <person name="Gojobori T."/>
            <person name="Itoh T."/>
            <person name="Niimura Y."/>
            <person name="Fujii Y."/>
            <person name="Habara T."/>
            <person name="Sakai H."/>
            <person name="Sato Y."/>
            <person name="Wilson G."/>
            <person name="Kumar K."/>
            <person name="McCouch S."/>
            <person name="Juretic N."/>
            <person name="Hoen D."/>
            <person name="Wright S."/>
            <person name="Bruskiewich R."/>
            <person name="Bureau T."/>
            <person name="Miyao A."/>
            <person name="Hirochika H."/>
            <person name="Nishikawa T."/>
            <person name="Kadowaki K."/>
            <person name="Sugiura M."/>
            <person name="Burr B."/>
            <person name="Sasaki T."/>
        </authorList>
    </citation>
    <scope>NUCLEOTIDE SEQUENCE [LARGE SCALE GENOMIC DNA]</scope>
    <source>
        <strain evidence="4">cv. Nipponbare</strain>
    </source>
</reference>
<evidence type="ECO:0000313" key="3">
    <source>
        <dbReference type="EMBL" id="BAD23215.1"/>
    </source>
</evidence>
<dbReference type="Proteomes" id="UP000000763">
    <property type="component" value="Chromosome 2"/>
</dbReference>
<feature type="region of interest" description="Disordered" evidence="1">
    <location>
        <begin position="1"/>
        <end position="48"/>
    </location>
</feature>
<evidence type="ECO:0000313" key="2">
    <source>
        <dbReference type="EMBL" id="BAD22914.1"/>
    </source>
</evidence>
<proteinExistence type="predicted"/>
<sequence>MGAWAGGGNEDGEEDAEVAGVATAGGAASGIGIGGRSSGGGGSRDGSGDVAATVIVSMKLLRDL</sequence>
<reference evidence="2" key="1">
    <citation type="submission" date="2001-08" db="EMBL/GenBank/DDBJ databases">
        <title>Oryza sativa nipponbare(GA3) genomic DNA, chromosome 2, BAC clone:OJ1126_B06.</title>
        <authorList>
            <person name="Sasaki T."/>
            <person name="Matsumoto T."/>
            <person name="Yamamoto K."/>
        </authorList>
    </citation>
    <scope>NUCLEOTIDE SEQUENCE</scope>
</reference>
<reference evidence="4" key="4">
    <citation type="journal article" date="2008" name="Nucleic Acids Res.">
        <title>The rice annotation project database (RAP-DB): 2008 update.</title>
        <authorList>
            <consortium name="The rice annotation project (RAP)"/>
        </authorList>
    </citation>
    <scope>GENOME REANNOTATION</scope>
    <source>
        <strain evidence="4">cv. Nipponbare</strain>
    </source>
</reference>
<dbReference type="EMBL" id="AP004022">
    <property type="protein sequence ID" value="BAD22914.1"/>
    <property type="molecule type" value="Genomic_DNA"/>
</dbReference>
<dbReference type="EMBL" id="AP005285">
    <property type="protein sequence ID" value="BAD23215.1"/>
    <property type="molecule type" value="Genomic_DNA"/>
</dbReference>
<gene>
    <name evidence="3" type="ORF">OJ1003_F04.5</name>
    <name evidence="2" type="ORF">OJ1126_B06.26</name>
</gene>
<name>Q6K665_ORYSJ</name>
<accession>Q6K665</accession>
<organism evidence="3 4">
    <name type="scientific">Oryza sativa subsp. japonica</name>
    <name type="common">Rice</name>
    <dbReference type="NCBI Taxonomy" id="39947"/>
    <lineage>
        <taxon>Eukaryota</taxon>
        <taxon>Viridiplantae</taxon>
        <taxon>Streptophyta</taxon>
        <taxon>Embryophyta</taxon>
        <taxon>Tracheophyta</taxon>
        <taxon>Spermatophyta</taxon>
        <taxon>Magnoliopsida</taxon>
        <taxon>Liliopsida</taxon>
        <taxon>Poales</taxon>
        <taxon>Poaceae</taxon>
        <taxon>BOP clade</taxon>
        <taxon>Oryzoideae</taxon>
        <taxon>Oryzeae</taxon>
        <taxon>Oryzinae</taxon>
        <taxon>Oryza</taxon>
        <taxon>Oryza sativa</taxon>
    </lineage>
</organism>
<feature type="compositionally biased region" description="Gly residues" evidence="1">
    <location>
        <begin position="27"/>
        <end position="45"/>
    </location>
</feature>